<dbReference type="Gene3D" id="1.10.357.10">
    <property type="entry name" value="Tetracycline Repressor, domain 2"/>
    <property type="match status" value="1"/>
</dbReference>
<reference evidence="5 6" key="1">
    <citation type="submission" date="2019-10" db="EMBL/GenBank/DDBJ databases">
        <title>Genomic analysis of Raineyella sp. CBA3103.</title>
        <authorList>
            <person name="Roh S.W."/>
        </authorList>
    </citation>
    <scope>NUCLEOTIDE SEQUENCE [LARGE SCALE GENOMIC DNA]</scope>
    <source>
        <strain evidence="5 6">CBA3103</strain>
    </source>
</reference>
<dbReference type="InterPro" id="IPR009057">
    <property type="entry name" value="Homeodomain-like_sf"/>
</dbReference>
<keyword evidence="6" id="KW-1185">Reference proteome</keyword>
<feature type="DNA-binding region" description="H-T-H motif" evidence="2">
    <location>
        <begin position="32"/>
        <end position="51"/>
    </location>
</feature>
<organism evidence="5 6">
    <name type="scientific">Raineyella fluvialis</name>
    <dbReference type="NCBI Taxonomy" id="2662261"/>
    <lineage>
        <taxon>Bacteria</taxon>
        <taxon>Bacillati</taxon>
        <taxon>Actinomycetota</taxon>
        <taxon>Actinomycetes</taxon>
        <taxon>Propionibacteriales</taxon>
        <taxon>Propionibacteriaceae</taxon>
        <taxon>Raineyella</taxon>
    </lineage>
</organism>
<dbReference type="GO" id="GO:0000976">
    <property type="term" value="F:transcription cis-regulatory region binding"/>
    <property type="evidence" value="ECO:0007669"/>
    <property type="project" value="TreeGrafter"/>
</dbReference>
<dbReference type="RefSeq" id="WP_153572038.1">
    <property type="nucleotide sequence ID" value="NZ_CP045725.1"/>
</dbReference>
<protein>
    <submittedName>
        <fullName evidence="5">TetR family transcriptional regulator</fullName>
    </submittedName>
</protein>
<dbReference type="AlphaFoldDB" id="A0A5Q2FCN0"/>
<gene>
    <name evidence="5" type="ORF">Rai3103_07295</name>
</gene>
<dbReference type="PANTHER" id="PTHR30055:SF226">
    <property type="entry name" value="HTH-TYPE TRANSCRIPTIONAL REGULATOR PKSA"/>
    <property type="match status" value="1"/>
</dbReference>
<proteinExistence type="predicted"/>
<dbReference type="PROSITE" id="PS50977">
    <property type="entry name" value="HTH_TETR_2"/>
    <property type="match status" value="1"/>
</dbReference>
<dbReference type="KEGG" id="rain:Rai3103_07295"/>
<dbReference type="InterPro" id="IPR023772">
    <property type="entry name" value="DNA-bd_HTH_TetR-type_CS"/>
</dbReference>
<accession>A0A5Q2FCN0</accession>
<evidence type="ECO:0000313" key="6">
    <source>
        <dbReference type="Proteomes" id="UP000386847"/>
    </source>
</evidence>
<evidence type="ECO:0000256" key="2">
    <source>
        <dbReference type="PROSITE-ProRule" id="PRU00335"/>
    </source>
</evidence>
<dbReference type="EMBL" id="CP045725">
    <property type="protein sequence ID" value="QGF23507.1"/>
    <property type="molecule type" value="Genomic_DNA"/>
</dbReference>
<dbReference type="InterPro" id="IPR050109">
    <property type="entry name" value="HTH-type_TetR-like_transc_reg"/>
</dbReference>
<evidence type="ECO:0000256" key="1">
    <source>
        <dbReference type="ARBA" id="ARBA00023125"/>
    </source>
</evidence>
<dbReference type="GO" id="GO:0003700">
    <property type="term" value="F:DNA-binding transcription factor activity"/>
    <property type="evidence" value="ECO:0007669"/>
    <property type="project" value="TreeGrafter"/>
</dbReference>
<dbReference type="Proteomes" id="UP000386847">
    <property type="component" value="Chromosome"/>
</dbReference>
<feature type="region of interest" description="Disordered" evidence="3">
    <location>
        <begin position="116"/>
        <end position="135"/>
    </location>
</feature>
<evidence type="ECO:0000313" key="5">
    <source>
        <dbReference type="EMBL" id="QGF23507.1"/>
    </source>
</evidence>
<dbReference type="InterPro" id="IPR001647">
    <property type="entry name" value="HTH_TetR"/>
</dbReference>
<keyword evidence="1 2" id="KW-0238">DNA-binding</keyword>
<dbReference type="SUPFAM" id="SSF46689">
    <property type="entry name" value="Homeodomain-like"/>
    <property type="match status" value="1"/>
</dbReference>
<dbReference type="PANTHER" id="PTHR30055">
    <property type="entry name" value="HTH-TYPE TRANSCRIPTIONAL REGULATOR RUTR"/>
    <property type="match status" value="1"/>
</dbReference>
<sequence>MSRAQRLSPEDRRQAIITATVPLLVAAGPDVSTRRIAEACGIAEGTLFRAFPTKDDLIEATVRACLDPGEVIAALHAIDPGEPLEARLRRIVLLLSDRIHEISGLFAALMRPRPGGKGAEHFHPRGHRHGPRDHTERDRITDAIAGLLAPDAERLALDPHTAASFVWSNVTAATHPMLGNGLAGDPDLLSHLLLKALQKDPS</sequence>
<dbReference type="Pfam" id="PF00440">
    <property type="entry name" value="TetR_N"/>
    <property type="match status" value="1"/>
</dbReference>
<feature type="domain" description="HTH tetR-type" evidence="4">
    <location>
        <begin position="10"/>
        <end position="69"/>
    </location>
</feature>
<name>A0A5Q2FCN0_9ACTN</name>
<dbReference type="PRINTS" id="PR00455">
    <property type="entry name" value="HTHTETR"/>
</dbReference>
<dbReference type="PROSITE" id="PS01081">
    <property type="entry name" value="HTH_TETR_1"/>
    <property type="match status" value="1"/>
</dbReference>
<evidence type="ECO:0000256" key="3">
    <source>
        <dbReference type="SAM" id="MobiDB-lite"/>
    </source>
</evidence>
<evidence type="ECO:0000259" key="4">
    <source>
        <dbReference type="PROSITE" id="PS50977"/>
    </source>
</evidence>